<accession>A0A9P6QZ54</accession>
<dbReference type="GO" id="GO:0016791">
    <property type="term" value="F:phosphatase activity"/>
    <property type="evidence" value="ECO:0007669"/>
    <property type="project" value="TreeGrafter"/>
</dbReference>
<dbReference type="Proteomes" id="UP000823405">
    <property type="component" value="Unassembled WGS sequence"/>
</dbReference>
<sequence length="162" mass="18762">MAMFRSKENGEMLRDSDMSFELLKVGFGPAVDMIRRNIVGGKEGGEGVVFSLYSGHDTMLMPLLAVLDSLDIRWPPYASNILIEEWETPSSEKYIRVIYNNRIVRTKSDWCDLSWCPVQTFLDYLEKFLPGEDYLETCQEQPKPKRQPKNSILPPYMSDIRK</sequence>
<dbReference type="OrthoDB" id="10257284at2759"/>
<dbReference type="SUPFAM" id="SSF53254">
    <property type="entry name" value="Phosphoglycerate mutase-like"/>
    <property type="match status" value="1"/>
</dbReference>
<feature type="region of interest" description="Disordered" evidence="3">
    <location>
        <begin position="139"/>
        <end position="162"/>
    </location>
</feature>
<protein>
    <submittedName>
        <fullName evidence="4">Lysophosphatidic acid phosphatase type 6</fullName>
    </submittedName>
</protein>
<evidence type="ECO:0000256" key="3">
    <source>
        <dbReference type="SAM" id="MobiDB-lite"/>
    </source>
</evidence>
<proteinExistence type="inferred from homology"/>
<evidence type="ECO:0000313" key="5">
    <source>
        <dbReference type="Proteomes" id="UP000823405"/>
    </source>
</evidence>
<evidence type="ECO:0000313" key="4">
    <source>
        <dbReference type="EMBL" id="KAG0308613.1"/>
    </source>
</evidence>
<reference evidence="4" key="1">
    <citation type="journal article" date="2020" name="Fungal Divers.">
        <title>Resolving the Mortierellaceae phylogeny through synthesis of multi-gene phylogenetics and phylogenomics.</title>
        <authorList>
            <person name="Vandepol N."/>
            <person name="Liber J."/>
            <person name="Desiro A."/>
            <person name="Na H."/>
            <person name="Kennedy M."/>
            <person name="Barry K."/>
            <person name="Grigoriev I.V."/>
            <person name="Miller A.N."/>
            <person name="O'Donnell K."/>
            <person name="Stajich J.E."/>
            <person name="Bonito G."/>
        </authorList>
    </citation>
    <scope>NUCLEOTIDE SEQUENCE</scope>
    <source>
        <strain evidence="4">NVP60</strain>
    </source>
</reference>
<dbReference type="PANTHER" id="PTHR11567">
    <property type="entry name" value="ACID PHOSPHATASE-RELATED"/>
    <property type="match status" value="1"/>
</dbReference>
<dbReference type="AlphaFoldDB" id="A0A9P6QZ54"/>
<name>A0A9P6QZ54_9FUNG</name>
<dbReference type="InterPro" id="IPR000560">
    <property type="entry name" value="His_Pase_clade-2"/>
</dbReference>
<comment type="similarity">
    <text evidence="1">Belongs to the histidine acid phosphatase family.</text>
</comment>
<keyword evidence="2" id="KW-0378">Hydrolase</keyword>
<dbReference type="InterPro" id="IPR050645">
    <property type="entry name" value="Histidine_acid_phosphatase"/>
</dbReference>
<comment type="caution">
    <text evidence="4">The sequence shown here is derived from an EMBL/GenBank/DDBJ whole genome shotgun (WGS) entry which is preliminary data.</text>
</comment>
<dbReference type="PANTHER" id="PTHR11567:SF110">
    <property type="entry name" value="2-PHOSPHOXYLOSE PHOSPHATASE 1"/>
    <property type="match status" value="1"/>
</dbReference>
<dbReference type="InterPro" id="IPR029033">
    <property type="entry name" value="His_PPase_superfam"/>
</dbReference>
<gene>
    <name evidence="4" type="primary">ACP6</name>
    <name evidence="4" type="ORF">BGZ97_013320</name>
</gene>
<dbReference type="Pfam" id="PF00328">
    <property type="entry name" value="His_Phos_2"/>
    <property type="match status" value="1"/>
</dbReference>
<evidence type="ECO:0000256" key="2">
    <source>
        <dbReference type="ARBA" id="ARBA00022801"/>
    </source>
</evidence>
<dbReference type="EMBL" id="JAAAIN010000986">
    <property type="protein sequence ID" value="KAG0308613.1"/>
    <property type="molecule type" value="Genomic_DNA"/>
</dbReference>
<dbReference type="Gene3D" id="3.40.50.1240">
    <property type="entry name" value="Phosphoglycerate mutase-like"/>
    <property type="match status" value="1"/>
</dbReference>
<keyword evidence="5" id="KW-1185">Reference proteome</keyword>
<evidence type="ECO:0000256" key="1">
    <source>
        <dbReference type="ARBA" id="ARBA00005375"/>
    </source>
</evidence>
<organism evidence="4 5">
    <name type="scientific">Linnemannia gamsii</name>
    <dbReference type="NCBI Taxonomy" id="64522"/>
    <lineage>
        <taxon>Eukaryota</taxon>
        <taxon>Fungi</taxon>
        <taxon>Fungi incertae sedis</taxon>
        <taxon>Mucoromycota</taxon>
        <taxon>Mortierellomycotina</taxon>
        <taxon>Mortierellomycetes</taxon>
        <taxon>Mortierellales</taxon>
        <taxon>Mortierellaceae</taxon>
        <taxon>Linnemannia</taxon>
    </lineage>
</organism>